<proteinExistence type="predicted"/>
<dbReference type="EMBL" id="SGNZ01000001">
    <property type="protein sequence ID" value="TRA96837.1"/>
    <property type="molecule type" value="Genomic_DNA"/>
</dbReference>
<dbReference type="InterPro" id="IPR036388">
    <property type="entry name" value="WH-like_DNA-bd_sf"/>
</dbReference>
<organism evidence="2 3">
    <name type="scientific">Agrobacterium salinitolerans</name>
    <dbReference type="NCBI Taxonomy" id="1183413"/>
    <lineage>
        <taxon>Bacteria</taxon>
        <taxon>Pseudomonadati</taxon>
        <taxon>Pseudomonadota</taxon>
        <taxon>Alphaproteobacteria</taxon>
        <taxon>Hyphomicrobiales</taxon>
        <taxon>Rhizobiaceae</taxon>
        <taxon>Rhizobium/Agrobacterium group</taxon>
        <taxon>Agrobacterium</taxon>
    </lineage>
</organism>
<feature type="compositionally biased region" description="Basic and acidic residues" evidence="1">
    <location>
        <begin position="1"/>
        <end position="12"/>
    </location>
</feature>
<protein>
    <submittedName>
        <fullName evidence="2">DUF1441 family protein</fullName>
    </submittedName>
</protein>
<evidence type="ECO:0000313" key="2">
    <source>
        <dbReference type="EMBL" id="TRA96837.1"/>
    </source>
</evidence>
<dbReference type="Gene3D" id="1.10.10.10">
    <property type="entry name" value="Winged helix-like DNA-binding domain superfamily/Winged helix DNA-binding domain"/>
    <property type="match status" value="1"/>
</dbReference>
<comment type="caution">
    <text evidence="2">The sequence shown here is derived from an EMBL/GenBank/DDBJ whole genome shotgun (WGS) entry which is preliminary data.</text>
</comment>
<dbReference type="InterPro" id="IPR009061">
    <property type="entry name" value="DNA-bd_dom_put_sf"/>
</dbReference>
<reference evidence="2 3" key="1">
    <citation type="journal article" date="2019" name="Appl. Microbiol. Biotechnol.">
        <title>Differential efficiency of wild type rhizogenic strains for rol gene transformation of plants.</title>
        <authorList>
            <person name="Desmet S."/>
            <person name="De Keyser E."/>
            <person name="Van Vaerenbergh J."/>
            <person name="Baeyen S."/>
            <person name="Van Huylenbroeck J."/>
            <person name="Geelen D."/>
            <person name="Dhooghe E."/>
        </authorList>
    </citation>
    <scope>NUCLEOTIDE SEQUENCE [LARGE SCALE GENOMIC DNA]</scope>
    <source>
        <strain evidence="2 3">GBBC3283</strain>
    </source>
</reference>
<evidence type="ECO:0000313" key="3">
    <source>
        <dbReference type="Proteomes" id="UP000319481"/>
    </source>
</evidence>
<sequence>MARSKKNSDEVHNSPQNIDDSSAPPLTSRHVNASQLASLLGVHRNTVMGWPAKGCPVVQQADVSTGATWIFDVAEVVRWLRKKDVEDAIAKYQSEDGEVPEGVSKARKAYWAALDQQRETMLNLRKVIPTDYVTDQLSKEYAAVLTVIAKIPDIIAANVEASLSAHVRSIADKEVRNAMQHLQIKVVDDPLEYER</sequence>
<keyword evidence="3" id="KW-1185">Reference proteome</keyword>
<accession>A0ABY3BUX5</accession>
<gene>
    <name evidence="2" type="ORF">EXN23_00950</name>
</gene>
<name>A0ABY3BUX5_9HYPH</name>
<evidence type="ECO:0000256" key="1">
    <source>
        <dbReference type="SAM" id="MobiDB-lite"/>
    </source>
</evidence>
<dbReference type="Proteomes" id="UP000319481">
    <property type="component" value="Unassembled WGS sequence"/>
</dbReference>
<dbReference type="SUPFAM" id="SSF46955">
    <property type="entry name" value="Putative DNA-binding domain"/>
    <property type="match status" value="1"/>
</dbReference>
<feature type="region of interest" description="Disordered" evidence="1">
    <location>
        <begin position="1"/>
        <end position="28"/>
    </location>
</feature>